<gene>
    <name evidence="2" type="ORF">E1B28_004649</name>
</gene>
<comment type="caution">
    <text evidence="2">The sequence shown here is derived from an EMBL/GenBank/DDBJ whole genome shotgun (WGS) entry which is preliminary data.</text>
</comment>
<dbReference type="PROSITE" id="PS50181">
    <property type="entry name" value="FBOX"/>
    <property type="match status" value="1"/>
</dbReference>
<organism evidence="2 3">
    <name type="scientific">Marasmius oreades</name>
    <name type="common">fairy-ring Marasmius</name>
    <dbReference type="NCBI Taxonomy" id="181124"/>
    <lineage>
        <taxon>Eukaryota</taxon>
        <taxon>Fungi</taxon>
        <taxon>Dikarya</taxon>
        <taxon>Basidiomycota</taxon>
        <taxon>Agaricomycotina</taxon>
        <taxon>Agaricomycetes</taxon>
        <taxon>Agaricomycetidae</taxon>
        <taxon>Agaricales</taxon>
        <taxon>Marasmiineae</taxon>
        <taxon>Marasmiaceae</taxon>
        <taxon>Marasmius</taxon>
    </lineage>
</organism>
<evidence type="ECO:0000259" key="1">
    <source>
        <dbReference type="PROSITE" id="PS50181"/>
    </source>
</evidence>
<dbReference type="Pfam" id="PF12937">
    <property type="entry name" value="F-box-like"/>
    <property type="match status" value="1"/>
</dbReference>
<dbReference type="GeneID" id="66073725"/>
<dbReference type="SUPFAM" id="SSF81383">
    <property type="entry name" value="F-box domain"/>
    <property type="match status" value="1"/>
</dbReference>
<keyword evidence="3" id="KW-1185">Reference proteome</keyword>
<dbReference type="Proteomes" id="UP001049176">
    <property type="component" value="Chromosome 2"/>
</dbReference>
<reference evidence="2" key="1">
    <citation type="journal article" date="2021" name="Genome Biol. Evol.">
        <title>The assembled and annotated genome of the fairy-ring fungus Marasmius oreades.</title>
        <authorList>
            <person name="Hiltunen M."/>
            <person name="Ament-Velasquez S.L."/>
            <person name="Johannesson H."/>
        </authorList>
    </citation>
    <scope>NUCLEOTIDE SEQUENCE</scope>
    <source>
        <strain evidence="2">03SP1</strain>
    </source>
</reference>
<sequence>MTTLDSLPVELIADILSELDLETLVHVSQLSRRFNVVVSDPALNPWRRPILRELDSGKYHKALRNLSVRQTVPRHNWIEILSLASPSFILFDTTLPNLKAEEWRECFSRRFLPSWRRWTRQDTSWKAAFLKVLHRVWHRTRTSCTVDEAWTKYIVLHRKGHANLLEASTRNFNPITIFNQLKLQSNLIHVETRIRLVVELMDVRVIAFGTLNTRSPLTMNLNAHTFLHPPGADNLGDQPVAESNYSIADYGAYPLAQSSGYHHSSGALNLTQMTHPHPASSHKHYPWYTPGGFDKRWLESDGVEEEGRKWVGSMMIVAQLRGPRTHEPSQIEPPLQDLDLITGPGRHQYASFVWNDLWAIAPWLEERVTRKIDGQGLGN</sequence>
<evidence type="ECO:0000313" key="2">
    <source>
        <dbReference type="EMBL" id="KAG7097284.1"/>
    </source>
</evidence>
<evidence type="ECO:0000313" key="3">
    <source>
        <dbReference type="Proteomes" id="UP001049176"/>
    </source>
</evidence>
<dbReference type="Gene3D" id="1.20.1280.50">
    <property type="match status" value="1"/>
</dbReference>
<feature type="domain" description="F-box" evidence="1">
    <location>
        <begin position="1"/>
        <end position="49"/>
    </location>
</feature>
<dbReference type="KEGG" id="more:E1B28_004649"/>
<dbReference type="InterPro" id="IPR036047">
    <property type="entry name" value="F-box-like_dom_sf"/>
</dbReference>
<dbReference type="AlphaFoldDB" id="A0A9P7UZ13"/>
<protein>
    <recommendedName>
        <fullName evidence="1">F-box domain-containing protein</fullName>
    </recommendedName>
</protein>
<name>A0A9P7UZ13_9AGAR</name>
<dbReference type="RefSeq" id="XP_043013754.1">
    <property type="nucleotide sequence ID" value="XM_043149150.1"/>
</dbReference>
<dbReference type="OrthoDB" id="2532648at2759"/>
<proteinExistence type="predicted"/>
<accession>A0A9P7UZ13</accession>
<dbReference type="InterPro" id="IPR001810">
    <property type="entry name" value="F-box_dom"/>
</dbReference>
<dbReference type="EMBL" id="CM032182">
    <property type="protein sequence ID" value="KAG7097284.1"/>
    <property type="molecule type" value="Genomic_DNA"/>
</dbReference>